<dbReference type="InterPro" id="IPR025859">
    <property type="entry name" value="AurF/CmlI"/>
</dbReference>
<dbReference type="SUPFAM" id="SSF47240">
    <property type="entry name" value="Ferritin-like"/>
    <property type="match status" value="1"/>
</dbReference>
<sequence>MTERIGSTDIESLVITRFNWDYAAKQPRLRALYEKGKAAQWNAVTDIDWTPQLHYGAPLTDSPSTGAAQARRPDNCPVPRELWNDYRWEYHAWITSQFLHGEQGALLATARLVETAPDLDDKFYAASQVTDEARHVEAFSMYLERLGHGYPINPALHAMLSNIVSDSRWDIIYLGMQIIVEGLALAVFRMSQVSGFDPIIRQITRLVARDEARHVAFGVLALEGLSNELSSREKSDREEFIKESALLMSRRFRLEEVWERMDINVAAGVEFATTDPVMCDFRRLMFSKIISSLAKLELLTEGVREHMEQLSLLRRSVGGRR</sequence>
<dbReference type="RefSeq" id="WP_192783583.1">
    <property type="nucleotide sequence ID" value="NZ_JADBEK010000001.1"/>
</dbReference>
<dbReference type="Proteomes" id="UP000633509">
    <property type="component" value="Unassembled WGS sequence"/>
</dbReference>
<organism evidence="1 2">
    <name type="scientific">Nonomuraea angiospora</name>
    <dbReference type="NCBI Taxonomy" id="46172"/>
    <lineage>
        <taxon>Bacteria</taxon>
        <taxon>Bacillati</taxon>
        <taxon>Actinomycetota</taxon>
        <taxon>Actinomycetes</taxon>
        <taxon>Streptosporangiales</taxon>
        <taxon>Streptosporangiaceae</taxon>
        <taxon>Nonomuraea</taxon>
    </lineage>
</organism>
<name>A0ABR9LNP1_9ACTN</name>
<dbReference type="InterPro" id="IPR009078">
    <property type="entry name" value="Ferritin-like_SF"/>
</dbReference>
<dbReference type="EMBL" id="JADBEK010000001">
    <property type="protein sequence ID" value="MBE1582279.1"/>
    <property type="molecule type" value="Genomic_DNA"/>
</dbReference>
<comment type="caution">
    <text evidence="1">The sequence shown here is derived from an EMBL/GenBank/DDBJ whole genome shotgun (WGS) entry which is preliminary data.</text>
</comment>
<evidence type="ECO:0008006" key="3">
    <source>
        <dbReference type="Google" id="ProtNLM"/>
    </source>
</evidence>
<evidence type="ECO:0000313" key="1">
    <source>
        <dbReference type="EMBL" id="MBE1582279.1"/>
    </source>
</evidence>
<dbReference type="CDD" id="cd00657">
    <property type="entry name" value="Ferritin_like"/>
    <property type="match status" value="1"/>
</dbReference>
<dbReference type="Pfam" id="PF11583">
    <property type="entry name" value="AurF"/>
    <property type="match status" value="1"/>
</dbReference>
<reference evidence="1 2" key="1">
    <citation type="submission" date="2020-10" db="EMBL/GenBank/DDBJ databases">
        <title>Sequencing the genomes of 1000 actinobacteria strains.</title>
        <authorList>
            <person name="Klenk H.-P."/>
        </authorList>
    </citation>
    <scope>NUCLEOTIDE SEQUENCE [LARGE SCALE GENOMIC DNA]</scope>
    <source>
        <strain evidence="1 2">DSM 43173</strain>
    </source>
</reference>
<accession>A0ABR9LNP1</accession>
<proteinExistence type="predicted"/>
<keyword evidence="2" id="KW-1185">Reference proteome</keyword>
<dbReference type="InterPro" id="IPR012348">
    <property type="entry name" value="RNR-like"/>
</dbReference>
<gene>
    <name evidence="1" type="ORF">H4W80_000537</name>
</gene>
<evidence type="ECO:0000313" key="2">
    <source>
        <dbReference type="Proteomes" id="UP000633509"/>
    </source>
</evidence>
<protein>
    <recommendedName>
        <fullName evidence="3">Ferritin-like domain-containing protein</fullName>
    </recommendedName>
</protein>
<dbReference type="Gene3D" id="1.10.620.20">
    <property type="entry name" value="Ribonucleotide Reductase, subunit A"/>
    <property type="match status" value="1"/>
</dbReference>